<feature type="transmembrane region" description="Helical" evidence="1">
    <location>
        <begin position="223"/>
        <end position="243"/>
    </location>
</feature>
<comment type="caution">
    <text evidence="2">The sequence shown here is derived from an EMBL/GenBank/DDBJ whole genome shotgun (WGS) entry which is preliminary data.</text>
</comment>
<keyword evidence="1" id="KW-0472">Membrane</keyword>
<evidence type="ECO:0000313" key="2">
    <source>
        <dbReference type="EMBL" id="RTQ45901.1"/>
    </source>
</evidence>
<feature type="transmembrane region" description="Helical" evidence="1">
    <location>
        <begin position="249"/>
        <end position="269"/>
    </location>
</feature>
<dbReference type="RefSeq" id="WP_126695757.1">
    <property type="nucleotide sequence ID" value="NZ_RXOF01000018.1"/>
</dbReference>
<keyword evidence="1" id="KW-1133">Transmembrane helix</keyword>
<dbReference type="OrthoDB" id="9759690at2"/>
<feature type="transmembrane region" description="Helical" evidence="1">
    <location>
        <begin position="155"/>
        <end position="172"/>
    </location>
</feature>
<evidence type="ECO:0000256" key="1">
    <source>
        <dbReference type="SAM" id="Phobius"/>
    </source>
</evidence>
<dbReference type="EMBL" id="RXOF01000018">
    <property type="protein sequence ID" value="RTQ45901.1"/>
    <property type="molecule type" value="Genomic_DNA"/>
</dbReference>
<organism evidence="2 3">
    <name type="scientific">Hymenobacter gummosus</name>
    <dbReference type="NCBI Taxonomy" id="1776032"/>
    <lineage>
        <taxon>Bacteria</taxon>
        <taxon>Pseudomonadati</taxon>
        <taxon>Bacteroidota</taxon>
        <taxon>Cytophagia</taxon>
        <taxon>Cytophagales</taxon>
        <taxon>Hymenobacteraceae</taxon>
        <taxon>Hymenobacter</taxon>
    </lineage>
</organism>
<feature type="transmembrane region" description="Helical" evidence="1">
    <location>
        <begin position="192"/>
        <end position="211"/>
    </location>
</feature>
<feature type="transmembrane region" description="Helical" evidence="1">
    <location>
        <begin position="375"/>
        <end position="395"/>
    </location>
</feature>
<sequence>MSTATLAPTTAAYPVLSTAELQHTPDNRFLLIAAGRVYQVGELLYHVIGRLQAGETLAAICADYRQRGAQLHEAEVDLVLRKYLAVPEELAPRRSGYLHTKIDLVGPELLQHLCRPLLGLFRGQLMPVLLVLAGLVTAVFVNRWGTFVLDTSSRAMLLSAVGAYVGLVLGIFCHELGHASAATRYGVAPKAIGFGFYLLFPVFFADVTNVWTLGKRPRIMINLAGVYLQLLFCVLLIGVFYLLPAGQETGRHLVGTIISMNVVVVLYSLNPFLRNDGYWVYSDLFNIPNLMSRSVLYPWRLLGLVAPENRAVPTTFRFPQDVALLVYSLANYGLFFYLLTLFYNYSNHTLLPRLGKLLFHADFPHNLLNWDDSLFLLKTFGLYGFMLYMTVYSFWRNLRNYRRRQARLTALDQSAAADQAAAATAPQGAPLLAATA</sequence>
<protein>
    <recommendedName>
        <fullName evidence="4">Peptide zinc metalloprotease protein</fullName>
    </recommendedName>
</protein>
<proteinExistence type="predicted"/>
<evidence type="ECO:0008006" key="4">
    <source>
        <dbReference type="Google" id="ProtNLM"/>
    </source>
</evidence>
<keyword evidence="1" id="KW-0812">Transmembrane</keyword>
<reference evidence="2 3" key="1">
    <citation type="submission" date="2018-12" db="EMBL/GenBank/DDBJ databases">
        <title>Hymenobacter gummosus sp. nov., isolated from a spring.</title>
        <authorList>
            <person name="Nie L."/>
        </authorList>
    </citation>
    <scope>NUCLEOTIDE SEQUENCE [LARGE SCALE GENOMIC DNA]</scope>
    <source>
        <strain evidence="2 3">KCTC 52166</strain>
    </source>
</reference>
<dbReference type="AlphaFoldDB" id="A0A3S0JAY4"/>
<accession>A0A3S0JAY4</accession>
<evidence type="ECO:0000313" key="3">
    <source>
        <dbReference type="Proteomes" id="UP000282184"/>
    </source>
</evidence>
<gene>
    <name evidence="2" type="ORF">EJV47_24030</name>
</gene>
<feature type="transmembrane region" description="Helical" evidence="1">
    <location>
        <begin position="125"/>
        <end position="143"/>
    </location>
</feature>
<feature type="transmembrane region" description="Helical" evidence="1">
    <location>
        <begin position="324"/>
        <end position="345"/>
    </location>
</feature>
<dbReference type="Proteomes" id="UP000282184">
    <property type="component" value="Unassembled WGS sequence"/>
</dbReference>
<name>A0A3S0JAY4_9BACT</name>
<keyword evidence="3" id="KW-1185">Reference proteome</keyword>